<evidence type="ECO:0000313" key="2">
    <source>
        <dbReference type="Proteomes" id="UP001651158"/>
    </source>
</evidence>
<dbReference type="Proteomes" id="UP001651158">
    <property type="component" value="Unassembled WGS sequence"/>
</dbReference>
<reference evidence="1 2" key="1">
    <citation type="journal article" date="2022" name="Front. Cell. Infect. Microbiol.">
        <title>The Genomes of Two Strains of Taenia crassiceps the Animal Model for the Study of Human Cysticercosis.</title>
        <authorList>
            <person name="Bobes R.J."/>
            <person name="Estrada K."/>
            <person name="Rios-Valencia D.G."/>
            <person name="Calderon-Gallegos A."/>
            <person name="de la Torre P."/>
            <person name="Carrero J.C."/>
            <person name="Sanchez-Flores A."/>
            <person name="Laclette J.P."/>
        </authorList>
    </citation>
    <scope>NUCLEOTIDE SEQUENCE [LARGE SCALE GENOMIC DNA]</scope>
    <source>
        <strain evidence="1">WFUcys</strain>
    </source>
</reference>
<keyword evidence="2" id="KW-1185">Reference proteome</keyword>
<name>A0ABR4Q521_9CEST</name>
<sequence length="122" mass="14016">MSAPLIDPIFVSSPGSWLKKRPSHRTTDWKVLAAVSFGCHDYHQESRLSLYTPTTTTINTDPVYTYVHVEERRFQEASHARFLSRIESTYLSSRGAEVKSQVTSLSHHLAHDFYQTGQKFEK</sequence>
<accession>A0ABR4Q521</accession>
<protein>
    <submittedName>
        <fullName evidence="1">Uncharacterized protein</fullName>
    </submittedName>
</protein>
<gene>
    <name evidence="1" type="ORF">TcWFU_008517</name>
</gene>
<comment type="caution">
    <text evidence="1">The sequence shown here is derived from an EMBL/GenBank/DDBJ whole genome shotgun (WGS) entry which is preliminary data.</text>
</comment>
<organism evidence="1 2">
    <name type="scientific">Taenia crassiceps</name>
    <dbReference type="NCBI Taxonomy" id="6207"/>
    <lineage>
        <taxon>Eukaryota</taxon>
        <taxon>Metazoa</taxon>
        <taxon>Spiralia</taxon>
        <taxon>Lophotrochozoa</taxon>
        <taxon>Platyhelminthes</taxon>
        <taxon>Cestoda</taxon>
        <taxon>Eucestoda</taxon>
        <taxon>Cyclophyllidea</taxon>
        <taxon>Taeniidae</taxon>
        <taxon>Taenia</taxon>
    </lineage>
</organism>
<proteinExistence type="predicted"/>
<evidence type="ECO:0000313" key="1">
    <source>
        <dbReference type="EMBL" id="KAL5104751.1"/>
    </source>
</evidence>
<dbReference type="EMBL" id="JAKROA010000011">
    <property type="protein sequence ID" value="KAL5104751.1"/>
    <property type="molecule type" value="Genomic_DNA"/>
</dbReference>